<evidence type="ECO:0000313" key="2">
    <source>
        <dbReference type="EMBL" id="OTF80721.1"/>
    </source>
</evidence>
<dbReference type="OrthoDB" id="5547497at2759"/>
<comment type="caution">
    <text evidence="2">The sequence shown here is derived from an EMBL/GenBank/DDBJ whole genome shotgun (WGS) entry which is preliminary data.</text>
</comment>
<keyword evidence="1" id="KW-0812">Transmembrane</keyword>
<evidence type="ECO:0000256" key="1">
    <source>
        <dbReference type="SAM" id="Phobius"/>
    </source>
</evidence>
<protein>
    <submittedName>
        <fullName evidence="2">EamA-like protein</fullName>
    </submittedName>
</protein>
<gene>
    <name evidence="2" type="ORF">BLA29_007686</name>
</gene>
<proteinExistence type="predicted"/>
<keyword evidence="1" id="KW-0472">Membrane</keyword>
<evidence type="ECO:0000313" key="3">
    <source>
        <dbReference type="Proteomes" id="UP000194236"/>
    </source>
</evidence>
<organism evidence="2 3">
    <name type="scientific">Euroglyphus maynei</name>
    <name type="common">Mayne's house dust mite</name>
    <dbReference type="NCBI Taxonomy" id="6958"/>
    <lineage>
        <taxon>Eukaryota</taxon>
        <taxon>Metazoa</taxon>
        <taxon>Ecdysozoa</taxon>
        <taxon>Arthropoda</taxon>
        <taxon>Chelicerata</taxon>
        <taxon>Arachnida</taxon>
        <taxon>Acari</taxon>
        <taxon>Acariformes</taxon>
        <taxon>Sarcoptiformes</taxon>
        <taxon>Astigmata</taxon>
        <taxon>Psoroptidia</taxon>
        <taxon>Analgoidea</taxon>
        <taxon>Pyroglyphidae</taxon>
        <taxon>Pyroglyphinae</taxon>
        <taxon>Euroglyphus</taxon>
    </lineage>
</organism>
<name>A0A1Y3BIE4_EURMA</name>
<reference evidence="2 3" key="1">
    <citation type="submission" date="2017-03" db="EMBL/GenBank/DDBJ databases">
        <title>Genome Survey of Euroglyphus maynei.</title>
        <authorList>
            <person name="Arlian L.G."/>
            <person name="Morgan M.S."/>
            <person name="Rider S.D."/>
        </authorList>
    </citation>
    <scope>NUCLEOTIDE SEQUENCE [LARGE SCALE GENOMIC DNA]</scope>
    <source>
        <strain evidence="2">Arlian Lab</strain>
        <tissue evidence="2">Whole body</tissue>
    </source>
</reference>
<dbReference type="EMBL" id="MUJZ01016877">
    <property type="protein sequence ID" value="OTF80721.1"/>
    <property type="molecule type" value="Genomic_DNA"/>
</dbReference>
<feature type="transmembrane region" description="Helical" evidence="1">
    <location>
        <begin position="52"/>
        <end position="71"/>
    </location>
</feature>
<keyword evidence="3" id="KW-1185">Reference proteome</keyword>
<accession>A0A1Y3BIE4</accession>
<sequence>MSTSGIFGLLISIVTNLQIQYTSPLTHNISGTAKACSQTVLATYIYEQHKTFSWWLSNAIVLVSSAIYTFVRQQEMKETFRQNQQPVIATETDTGKGQINI</sequence>
<keyword evidence="1" id="KW-1133">Transmembrane helix</keyword>
<dbReference type="Proteomes" id="UP000194236">
    <property type="component" value="Unassembled WGS sequence"/>
</dbReference>
<dbReference type="AlphaFoldDB" id="A0A1Y3BIE4"/>